<dbReference type="InterPro" id="IPR051532">
    <property type="entry name" value="Ester_Hydrolysis_Enzymes"/>
</dbReference>
<gene>
    <name evidence="3" type="ORF">E8M01_06045</name>
</gene>
<sequence length="441" mass="47559">MRRFGHVLALLILTVACAAVGGSSRAQTGYADDRFPHLFAPRDQRPRLFTIPPQSTRQAPVARTTQPAATEITRPPRERTGPSATAAAPGTAEVAPTTFVLVLGDNLAEWLAFGIERAFEDVPEIGVTDKSRLSSGLVRSEFYDWAKVIPEVLAQETKVDFIVMMIGSNDRQALRVDREAFEPRSERWREIYVQRVDAAMLALKARGVPVYWVGMPPLRGQRASADMAYLNDVYKERAARNGVTYVDVWNGFVDEQGQYSQFGPDFAGQIRRLRTADGVHFTSAGARKLALFVEQDLRRDLVGRITPAIPGAPAADRPRPPETGLPQPEAALPSLELEPPRPRPLMGPILPLAGNPTIPRPAVAGNPPPAPPVAAPRGLAGERPSISAQGAAAAVLVRGEEPPPAPGRVDDFRWPRGSIASSVPENATGQAAATASGPQTR</sequence>
<feature type="chain" id="PRO_5020332245" evidence="2">
    <location>
        <begin position="19"/>
        <end position="441"/>
    </location>
</feature>
<dbReference type="GO" id="GO:0004622">
    <property type="term" value="F:phosphatidylcholine lysophospholipase activity"/>
    <property type="evidence" value="ECO:0007669"/>
    <property type="project" value="TreeGrafter"/>
</dbReference>
<evidence type="ECO:0000256" key="2">
    <source>
        <dbReference type="SAM" id="SignalP"/>
    </source>
</evidence>
<feature type="signal peptide" evidence="2">
    <location>
        <begin position="1"/>
        <end position="18"/>
    </location>
</feature>
<dbReference type="InterPro" id="IPR007407">
    <property type="entry name" value="DUF459"/>
</dbReference>
<dbReference type="PANTHER" id="PTHR30383:SF24">
    <property type="entry name" value="THIOESTERASE 1_PROTEASE 1_LYSOPHOSPHOLIPASE L1"/>
    <property type="match status" value="1"/>
</dbReference>
<accession>A0A4D7AYE7</accession>
<protein>
    <submittedName>
        <fullName evidence="3">DUF459 domain-containing protein</fullName>
    </submittedName>
</protein>
<dbReference type="PROSITE" id="PS51257">
    <property type="entry name" value="PROKAR_LIPOPROTEIN"/>
    <property type="match status" value="1"/>
</dbReference>
<dbReference type="SUPFAM" id="SSF52266">
    <property type="entry name" value="SGNH hydrolase"/>
    <property type="match status" value="1"/>
</dbReference>
<dbReference type="Gene3D" id="3.40.50.1110">
    <property type="entry name" value="SGNH hydrolase"/>
    <property type="match status" value="1"/>
</dbReference>
<organism evidence="3 4">
    <name type="scientific">Phreatobacter stygius</name>
    <dbReference type="NCBI Taxonomy" id="1940610"/>
    <lineage>
        <taxon>Bacteria</taxon>
        <taxon>Pseudomonadati</taxon>
        <taxon>Pseudomonadota</taxon>
        <taxon>Alphaproteobacteria</taxon>
        <taxon>Hyphomicrobiales</taxon>
        <taxon>Phreatobacteraceae</taxon>
        <taxon>Phreatobacter</taxon>
    </lineage>
</organism>
<dbReference type="PANTHER" id="PTHR30383">
    <property type="entry name" value="THIOESTERASE 1/PROTEASE 1/LYSOPHOSPHOLIPASE L1"/>
    <property type="match status" value="1"/>
</dbReference>
<dbReference type="OrthoDB" id="9805649at2"/>
<keyword evidence="2" id="KW-0732">Signal</keyword>
<keyword evidence="4" id="KW-1185">Reference proteome</keyword>
<dbReference type="CDD" id="cd01829">
    <property type="entry name" value="SGNH_hydrolase_peri2"/>
    <property type="match status" value="1"/>
</dbReference>
<feature type="compositionally biased region" description="Polar residues" evidence="1">
    <location>
        <begin position="54"/>
        <end position="68"/>
    </location>
</feature>
<reference evidence="3 4" key="1">
    <citation type="submission" date="2019-04" db="EMBL/GenBank/DDBJ databases">
        <title>Phreatobacter aquaticus sp. nov.</title>
        <authorList>
            <person name="Choi A."/>
        </authorList>
    </citation>
    <scope>NUCLEOTIDE SEQUENCE [LARGE SCALE GENOMIC DNA]</scope>
    <source>
        <strain evidence="3 4">KCTC 52518</strain>
    </source>
</reference>
<evidence type="ECO:0000256" key="1">
    <source>
        <dbReference type="SAM" id="MobiDB-lite"/>
    </source>
</evidence>
<dbReference type="KEGG" id="pstg:E8M01_06045"/>
<evidence type="ECO:0000313" key="3">
    <source>
        <dbReference type="EMBL" id="QCI63843.1"/>
    </source>
</evidence>
<feature type="compositionally biased region" description="Polar residues" evidence="1">
    <location>
        <begin position="419"/>
        <end position="441"/>
    </location>
</feature>
<dbReference type="Proteomes" id="UP000298781">
    <property type="component" value="Chromosome"/>
</dbReference>
<evidence type="ECO:0000313" key="4">
    <source>
        <dbReference type="Proteomes" id="UP000298781"/>
    </source>
</evidence>
<feature type="region of interest" description="Disordered" evidence="1">
    <location>
        <begin position="54"/>
        <end position="89"/>
    </location>
</feature>
<feature type="compositionally biased region" description="Low complexity" evidence="1">
    <location>
        <begin position="325"/>
        <end position="337"/>
    </location>
</feature>
<dbReference type="InterPro" id="IPR036514">
    <property type="entry name" value="SGNH_hydro_sf"/>
</dbReference>
<proteinExistence type="predicted"/>
<dbReference type="EMBL" id="CP039690">
    <property type="protein sequence ID" value="QCI63843.1"/>
    <property type="molecule type" value="Genomic_DNA"/>
</dbReference>
<feature type="region of interest" description="Disordered" evidence="1">
    <location>
        <begin position="307"/>
        <end position="441"/>
    </location>
</feature>
<name>A0A4D7AYE7_9HYPH</name>
<dbReference type="Pfam" id="PF04311">
    <property type="entry name" value="DUF459"/>
    <property type="match status" value="1"/>
</dbReference>
<dbReference type="AlphaFoldDB" id="A0A4D7AYE7"/>